<dbReference type="GO" id="GO:0004867">
    <property type="term" value="F:serine-type endopeptidase inhibitor activity"/>
    <property type="evidence" value="ECO:0007669"/>
    <property type="project" value="UniProtKB-KW"/>
</dbReference>
<accession>A0A8S9ZUB2</accession>
<feature type="domain" description="TIL" evidence="4">
    <location>
        <begin position="207"/>
        <end position="265"/>
    </location>
</feature>
<evidence type="ECO:0000256" key="3">
    <source>
        <dbReference type="ARBA" id="ARBA00023157"/>
    </source>
</evidence>
<sequence length="449" mass="50586">MPKCSQEQCSSGCFCRLPYVLLNISNPFNSPCVLPSECPKLPFTQDLDKWNNGGFFPFYSFSSSSNNNLIEKEQQQQQNNNNNNNNIEKKCKDPLKNFQNCGSACPVGCGKLLPTTSSSSNLILDDSCSATNCVPGCFCRIPYVLRDPNNLDSECIYPQLCPLQSFSLFSSSLTSSPEILTQKNIQQQQQQLIIKIDEEKEKCENNPKKEYLKCGSSCPLGCNNQLEKSFRFCSPCISGCFCKNGFIFKNSSEWKISDCVQPLECPKNENKNNSINLPIKLKAFQKNNEKDNLNIKCGEALALANLYTKEGEKIGRIIVRPEKNEIGINNKKIRLNGEFSSSSIPEIFDSFLFLSIHQYSDTIINGCEGVGQPIGLNLIYLNENNEKEIKIVGELPISRKEEENNNIKFDQLIEWNETIGYGTNPLIGHSVVLQQHKGLLINNYNKNYF</sequence>
<dbReference type="Pfam" id="PF01826">
    <property type="entry name" value="TIL"/>
    <property type="match status" value="2"/>
</dbReference>
<comment type="caution">
    <text evidence="5">The sequence shown here is derived from an EMBL/GenBank/DDBJ whole genome shotgun (WGS) entry which is preliminary data.</text>
</comment>
<reference evidence="5" key="1">
    <citation type="journal article" date="2020" name="Ecol. Evol.">
        <title>Genome structure and content of the rice root-knot nematode (Meloidogyne graminicola).</title>
        <authorList>
            <person name="Phan N.T."/>
            <person name="Danchin E.G.J."/>
            <person name="Klopp C."/>
            <person name="Perfus-Barbeoch L."/>
            <person name="Kozlowski D.K."/>
            <person name="Koutsovoulos G.D."/>
            <person name="Lopez-Roques C."/>
            <person name="Bouchez O."/>
            <person name="Zahm M."/>
            <person name="Besnard G."/>
            <person name="Bellafiore S."/>
        </authorList>
    </citation>
    <scope>NUCLEOTIDE SEQUENCE</scope>
    <source>
        <strain evidence="5">VN-18</strain>
    </source>
</reference>
<dbReference type="PANTHER" id="PTHR23259:SF70">
    <property type="entry name" value="ACCESSORY GLAND PROTEIN ACP62F-RELATED"/>
    <property type="match status" value="1"/>
</dbReference>
<dbReference type="Proteomes" id="UP000605970">
    <property type="component" value="Unassembled WGS sequence"/>
</dbReference>
<dbReference type="SUPFAM" id="SSF57567">
    <property type="entry name" value="Serine protease inhibitors"/>
    <property type="match status" value="1"/>
</dbReference>
<keyword evidence="6" id="KW-1185">Reference proteome</keyword>
<organism evidence="5 6">
    <name type="scientific">Meloidogyne graminicola</name>
    <dbReference type="NCBI Taxonomy" id="189291"/>
    <lineage>
        <taxon>Eukaryota</taxon>
        <taxon>Metazoa</taxon>
        <taxon>Ecdysozoa</taxon>
        <taxon>Nematoda</taxon>
        <taxon>Chromadorea</taxon>
        <taxon>Rhabditida</taxon>
        <taxon>Tylenchina</taxon>
        <taxon>Tylenchomorpha</taxon>
        <taxon>Tylenchoidea</taxon>
        <taxon>Meloidogynidae</taxon>
        <taxon>Meloidogyninae</taxon>
        <taxon>Meloidogyne</taxon>
    </lineage>
</organism>
<evidence type="ECO:0000256" key="1">
    <source>
        <dbReference type="ARBA" id="ARBA00022690"/>
    </source>
</evidence>
<dbReference type="InterPro" id="IPR051368">
    <property type="entry name" value="SerProtInhib-TIL_Domain"/>
</dbReference>
<evidence type="ECO:0000313" key="5">
    <source>
        <dbReference type="EMBL" id="KAF7637292.1"/>
    </source>
</evidence>
<dbReference type="EMBL" id="JABEBT010000021">
    <property type="protein sequence ID" value="KAF7637292.1"/>
    <property type="molecule type" value="Genomic_DNA"/>
</dbReference>
<dbReference type="Gene3D" id="2.10.25.10">
    <property type="entry name" value="Laminin"/>
    <property type="match status" value="2"/>
</dbReference>
<dbReference type="InterPro" id="IPR036084">
    <property type="entry name" value="Ser_inhib-like_sf"/>
</dbReference>
<evidence type="ECO:0000259" key="4">
    <source>
        <dbReference type="Pfam" id="PF01826"/>
    </source>
</evidence>
<evidence type="ECO:0000313" key="6">
    <source>
        <dbReference type="Proteomes" id="UP000605970"/>
    </source>
</evidence>
<dbReference type="AlphaFoldDB" id="A0A8S9ZUB2"/>
<dbReference type="PANTHER" id="PTHR23259">
    <property type="entry name" value="RIDDLE"/>
    <property type="match status" value="1"/>
</dbReference>
<dbReference type="CDD" id="cd19941">
    <property type="entry name" value="TIL"/>
    <property type="match status" value="2"/>
</dbReference>
<proteinExistence type="predicted"/>
<dbReference type="OrthoDB" id="6236007at2759"/>
<evidence type="ECO:0000256" key="2">
    <source>
        <dbReference type="ARBA" id="ARBA00022900"/>
    </source>
</evidence>
<protein>
    <recommendedName>
        <fullName evidence="4">TIL domain-containing protein</fullName>
    </recommendedName>
</protein>
<gene>
    <name evidence="5" type="ORF">Mgra_00003258</name>
</gene>
<feature type="domain" description="TIL" evidence="4">
    <location>
        <begin position="96"/>
        <end position="161"/>
    </location>
</feature>
<keyword evidence="1" id="KW-0646">Protease inhibitor</keyword>
<keyword evidence="3" id="KW-1015">Disulfide bond</keyword>
<dbReference type="InterPro" id="IPR002919">
    <property type="entry name" value="TIL_dom"/>
</dbReference>
<name>A0A8S9ZUB2_9BILA</name>
<keyword evidence="2" id="KW-0722">Serine protease inhibitor</keyword>